<dbReference type="Gene3D" id="3.40.50.150">
    <property type="entry name" value="Vaccinia Virus protein VP39"/>
    <property type="match status" value="1"/>
</dbReference>
<dbReference type="RefSeq" id="WP_149854827.1">
    <property type="nucleotide sequence ID" value="NZ_VUOB01000086.1"/>
</dbReference>
<keyword evidence="5 6" id="KW-0949">S-adenosyl-L-methionine</keyword>
<keyword evidence="8" id="KW-1185">Reference proteome</keyword>
<evidence type="ECO:0000256" key="6">
    <source>
        <dbReference type="RuleBase" id="RU362030"/>
    </source>
</evidence>
<dbReference type="GO" id="GO:0008168">
    <property type="term" value="F:methyltransferase activity"/>
    <property type="evidence" value="ECO:0007669"/>
    <property type="project" value="UniProtKB-UniRule"/>
</dbReference>
<reference evidence="7 8" key="1">
    <citation type="submission" date="2019-09" db="EMBL/GenBank/DDBJ databases">
        <title>Goodfellowia gen. nov., a new genus of the Pseudonocardineae related to Actinoalloteichus, containing Goodfellowia coeruleoviolacea gen. nov., comb. nov. gen. nov., comb. nov.</title>
        <authorList>
            <person name="Labeda D."/>
        </authorList>
    </citation>
    <scope>NUCLEOTIDE SEQUENCE [LARGE SCALE GENOMIC DNA]</scope>
    <source>
        <strain evidence="7 8">AN110305</strain>
    </source>
</reference>
<evidence type="ECO:0000313" key="7">
    <source>
        <dbReference type="EMBL" id="KAA2250952.1"/>
    </source>
</evidence>
<evidence type="ECO:0000256" key="5">
    <source>
        <dbReference type="ARBA" id="ARBA00022691"/>
    </source>
</evidence>
<evidence type="ECO:0000256" key="4">
    <source>
        <dbReference type="ARBA" id="ARBA00022679"/>
    </source>
</evidence>
<dbReference type="InterPro" id="IPR029063">
    <property type="entry name" value="SAM-dependent_MTases_sf"/>
</dbReference>
<comment type="function">
    <text evidence="1 6">Exhibits S-adenosyl-L-methionine-dependent methyltransferase activity.</text>
</comment>
<protein>
    <recommendedName>
        <fullName evidence="6">S-adenosyl-L-methionine-dependent methyltransferase</fullName>
        <ecNumber evidence="6">2.1.1.-</ecNumber>
    </recommendedName>
</protein>
<sequence>MPPPTVTRLRAGQPSATAEINAQMRAADATLHPARRLVDDPFAQHFVSNPRYKLLRLTPRVALFGLRTFDRLFGGLLAEILLRGRYFEEQLASAVDRGARQVVLVGAGYDSTALRHPELGDVHFYEVDHPATQAVKRSVLSRIGAKVDNITFIPVDLQQDSLQDGLKGSGFDSAKPTVLAWLGVSYYLTMESFERALAGIFAVCAPGSVLIFDYMDPEVIDGTSGYRGARRAAQSVRRRNEPYTLGITEQQAVDAAKRAGFELVETNRVTDLVRNYGKDNPYCSPDDYMGLVTVRRPGEPTA</sequence>
<dbReference type="EC" id="2.1.1.-" evidence="6"/>
<evidence type="ECO:0000313" key="8">
    <source>
        <dbReference type="Proteomes" id="UP000323454"/>
    </source>
</evidence>
<name>A0A5B2WJT8_9PSEU</name>
<keyword evidence="4 7" id="KW-0808">Transferase</keyword>
<dbReference type="Proteomes" id="UP000323454">
    <property type="component" value="Unassembled WGS sequence"/>
</dbReference>
<dbReference type="GO" id="GO:0032259">
    <property type="term" value="P:methylation"/>
    <property type="evidence" value="ECO:0007669"/>
    <property type="project" value="UniProtKB-KW"/>
</dbReference>
<evidence type="ECO:0000256" key="1">
    <source>
        <dbReference type="ARBA" id="ARBA00003907"/>
    </source>
</evidence>
<dbReference type="Pfam" id="PF04072">
    <property type="entry name" value="LCM"/>
    <property type="match status" value="1"/>
</dbReference>
<dbReference type="OrthoDB" id="9806164at2"/>
<dbReference type="PANTHER" id="PTHR43619">
    <property type="entry name" value="S-ADENOSYL-L-METHIONINE-DEPENDENT METHYLTRANSFERASE YKTD-RELATED"/>
    <property type="match status" value="1"/>
</dbReference>
<reference evidence="7 8" key="2">
    <citation type="submission" date="2019-09" db="EMBL/GenBank/DDBJ databases">
        <authorList>
            <person name="Jin C."/>
        </authorList>
    </citation>
    <scope>NUCLEOTIDE SEQUENCE [LARGE SCALE GENOMIC DNA]</scope>
    <source>
        <strain evidence="7 8">AN110305</strain>
    </source>
</reference>
<organism evidence="7 8">
    <name type="scientific">Solihabitans fulvus</name>
    <dbReference type="NCBI Taxonomy" id="1892852"/>
    <lineage>
        <taxon>Bacteria</taxon>
        <taxon>Bacillati</taxon>
        <taxon>Actinomycetota</taxon>
        <taxon>Actinomycetes</taxon>
        <taxon>Pseudonocardiales</taxon>
        <taxon>Pseudonocardiaceae</taxon>
        <taxon>Solihabitans</taxon>
    </lineage>
</organism>
<dbReference type="PANTHER" id="PTHR43619:SF2">
    <property type="entry name" value="S-ADENOSYL-L-METHIONINE-DEPENDENT METHYLTRANSFERASES SUPERFAMILY PROTEIN"/>
    <property type="match status" value="1"/>
</dbReference>
<comment type="similarity">
    <text evidence="2 6">Belongs to the UPF0677 family.</text>
</comment>
<dbReference type="NCBIfam" id="TIGR00027">
    <property type="entry name" value="mthyl_TIGR00027"/>
    <property type="match status" value="1"/>
</dbReference>
<evidence type="ECO:0000256" key="2">
    <source>
        <dbReference type="ARBA" id="ARBA00008138"/>
    </source>
</evidence>
<comment type="caution">
    <text evidence="7">The sequence shown here is derived from an EMBL/GenBank/DDBJ whole genome shotgun (WGS) entry which is preliminary data.</text>
</comment>
<keyword evidence="3 6" id="KW-0489">Methyltransferase</keyword>
<dbReference type="EMBL" id="VUOB01000086">
    <property type="protein sequence ID" value="KAA2250952.1"/>
    <property type="molecule type" value="Genomic_DNA"/>
</dbReference>
<evidence type="ECO:0000256" key="3">
    <source>
        <dbReference type="ARBA" id="ARBA00022603"/>
    </source>
</evidence>
<dbReference type="InterPro" id="IPR011610">
    <property type="entry name" value="SAM_mthyl_Trfase_ML2640-like"/>
</dbReference>
<dbReference type="AlphaFoldDB" id="A0A5B2WJT8"/>
<dbReference type="SUPFAM" id="SSF53335">
    <property type="entry name" value="S-adenosyl-L-methionine-dependent methyltransferases"/>
    <property type="match status" value="1"/>
</dbReference>
<proteinExistence type="inferred from homology"/>
<gene>
    <name evidence="7" type="ORF">F0L68_38325</name>
</gene>
<dbReference type="InterPro" id="IPR007213">
    <property type="entry name" value="Ppm1/Ppm2/Tcmp"/>
</dbReference>
<accession>A0A5B2WJT8</accession>